<dbReference type="InterPro" id="IPR023187">
    <property type="entry name" value="Tscrpt_reg_MarR-type_CS"/>
</dbReference>
<evidence type="ECO:0000256" key="3">
    <source>
        <dbReference type="ARBA" id="ARBA00023163"/>
    </source>
</evidence>
<dbReference type="PANTHER" id="PTHR42756:SF1">
    <property type="entry name" value="TRANSCRIPTIONAL REPRESSOR OF EMRAB OPERON"/>
    <property type="match status" value="1"/>
</dbReference>
<dbReference type="GO" id="GO:0003700">
    <property type="term" value="F:DNA-binding transcription factor activity"/>
    <property type="evidence" value="ECO:0007669"/>
    <property type="project" value="InterPro"/>
</dbReference>
<dbReference type="SMART" id="SM00347">
    <property type="entry name" value="HTH_MARR"/>
    <property type="match status" value="1"/>
</dbReference>
<dbReference type="RefSeq" id="WP_308448267.1">
    <property type="nucleotide sequence ID" value="NZ_JAJEQC010000001.1"/>
</dbReference>
<organism evidence="5 6">
    <name type="scientific">Hominenteromicrobium mulieris</name>
    <dbReference type="NCBI Taxonomy" id="2885357"/>
    <lineage>
        <taxon>Bacteria</taxon>
        <taxon>Bacillati</taxon>
        <taxon>Bacillota</taxon>
        <taxon>Clostridia</taxon>
        <taxon>Eubacteriales</taxon>
        <taxon>Oscillospiraceae</taxon>
        <taxon>Hominenteromicrobium</taxon>
    </lineage>
</organism>
<comment type="caution">
    <text evidence="5">The sequence shown here is derived from an EMBL/GenBank/DDBJ whole genome shotgun (WGS) entry which is preliminary data.</text>
</comment>
<reference evidence="5" key="1">
    <citation type="submission" date="2021-10" db="EMBL/GenBank/DDBJ databases">
        <title>Anaerobic single-cell dispensing facilitates the cultivation of human gut bacteria.</title>
        <authorList>
            <person name="Afrizal A."/>
        </authorList>
    </citation>
    <scope>NUCLEOTIDE SEQUENCE</scope>
    <source>
        <strain evidence="5">CLA-AA-H250</strain>
    </source>
</reference>
<protein>
    <submittedName>
        <fullName evidence="5">MarR family transcriptional regulator</fullName>
    </submittedName>
</protein>
<evidence type="ECO:0000256" key="2">
    <source>
        <dbReference type="ARBA" id="ARBA00023125"/>
    </source>
</evidence>
<evidence type="ECO:0000256" key="1">
    <source>
        <dbReference type="ARBA" id="ARBA00023015"/>
    </source>
</evidence>
<keyword evidence="2" id="KW-0238">DNA-binding</keyword>
<dbReference type="InterPro" id="IPR036390">
    <property type="entry name" value="WH_DNA-bd_sf"/>
</dbReference>
<gene>
    <name evidence="5" type="ORF">LKD31_01195</name>
</gene>
<dbReference type="SUPFAM" id="SSF46785">
    <property type="entry name" value="Winged helix' DNA-binding domain"/>
    <property type="match status" value="1"/>
</dbReference>
<proteinExistence type="predicted"/>
<dbReference type="PANTHER" id="PTHR42756">
    <property type="entry name" value="TRANSCRIPTIONAL REGULATOR, MARR"/>
    <property type="match status" value="1"/>
</dbReference>
<keyword evidence="6" id="KW-1185">Reference proteome</keyword>
<sequence length="155" mass="18317">MPEEQKTAETEQERLADFPRDLSRSFTYLHRQRKKYMDDRLRGYGFVGGMPMILLYINRHPGTTQDAIVSHMYIDKCTVARRTKRLEELGYISRETGKEDRRENNLYVTESGENLVPVIREILQDWAKSVTRDLSDEERILLITLLDRLIHTDVE</sequence>
<keyword evidence="3" id="KW-0804">Transcription</keyword>
<keyword evidence="1" id="KW-0805">Transcription regulation</keyword>
<evidence type="ECO:0000313" key="5">
    <source>
        <dbReference type="EMBL" id="MCC2135635.1"/>
    </source>
</evidence>
<dbReference type="Proteomes" id="UP001199424">
    <property type="component" value="Unassembled WGS sequence"/>
</dbReference>
<feature type="domain" description="HTH marR-type" evidence="4">
    <location>
        <begin position="15"/>
        <end position="151"/>
    </location>
</feature>
<dbReference type="Gene3D" id="1.10.10.10">
    <property type="entry name" value="Winged helix-like DNA-binding domain superfamily/Winged helix DNA-binding domain"/>
    <property type="match status" value="1"/>
</dbReference>
<dbReference type="PROSITE" id="PS50995">
    <property type="entry name" value="HTH_MARR_2"/>
    <property type="match status" value="1"/>
</dbReference>
<dbReference type="InterPro" id="IPR036388">
    <property type="entry name" value="WH-like_DNA-bd_sf"/>
</dbReference>
<dbReference type="Pfam" id="PF01047">
    <property type="entry name" value="MarR"/>
    <property type="match status" value="1"/>
</dbReference>
<dbReference type="EMBL" id="JAJEQC010000001">
    <property type="protein sequence ID" value="MCC2135635.1"/>
    <property type="molecule type" value="Genomic_DNA"/>
</dbReference>
<dbReference type="InterPro" id="IPR000835">
    <property type="entry name" value="HTH_MarR-typ"/>
</dbReference>
<dbReference type="AlphaFoldDB" id="A0AAE3DFX8"/>
<evidence type="ECO:0000313" key="6">
    <source>
        <dbReference type="Proteomes" id="UP001199424"/>
    </source>
</evidence>
<evidence type="ECO:0000259" key="4">
    <source>
        <dbReference type="PROSITE" id="PS50995"/>
    </source>
</evidence>
<dbReference type="PRINTS" id="PR00598">
    <property type="entry name" value="HTHMARR"/>
</dbReference>
<name>A0AAE3DFX8_9FIRM</name>
<accession>A0AAE3DFX8</accession>
<dbReference type="GO" id="GO:0003677">
    <property type="term" value="F:DNA binding"/>
    <property type="evidence" value="ECO:0007669"/>
    <property type="project" value="UniProtKB-KW"/>
</dbReference>
<dbReference type="PROSITE" id="PS01117">
    <property type="entry name" value="HTH_MARR_1"/>
    <property type="match status" value="1"/>
</dbReference>